<organism evidence="2 3">
    <name type="scientific">Anaerobaca lacustris</name>
    <dbReference type="NCBI Taxonomy" id="3044600"/>
    <lineage>
        <taxon>Bacteria</taxon>
        <taxon>Pseudomonadati</taxon>
        <taxon>Planctomycetota</taxon>
        <taxon>Phycisphaerae</taxon>
        <taxon>Sedimentisphaerales</taxon>
        <taxon>Anaerobacaceae</taxon>
        <taxon>Anaerobaca</taxon>
    </lineage>
</organism>
<dbReference type="Pfam" id="PF06283">
    <property type="entry name" value="ThuA"/>
    <property type="match status" value="1"/>
</dbReference>
<evidence type="ECO:0000313" key="2">
    <source>
        <dbReference type="EMBL" id="MDI6448633.1"/>
    </source>
</evidence>
<dbReference type="PROSITE" id="PS51257">
    <property type="entry name" value="PROKAR_LIPOPROTEIN"/>
    <property type="match status" value="1"/>
</dbReference>
<dbReference type="InterPro" id="IPR029062">
    <property type="entry name" value="Class_I_gatase-like"/>
</dbReference>
<evidence type="ECO:0000313" key="3">
    <source>
        <dbReference type="Proteomes" id="UP001431776"/>
    </source>
</evidence>
<dbReference type="Proteomes" id="UP001431776">
    <property type="component" value="Unassembled WGS sequence"/>
</dbReference>
<name>A0AAW6U061_9BACT</name>
<dbReference type="InterPro" id="IPR029010">
    <property type="entry name" value="ThuA-like"/>
</dbReference>
<accession>A0AAW6U061</accession>
<sequence>MKSLAPLAALCLLLAGCTDRQDDSQTRSDAPNDAVKRVVIVTGIDYPGHHWQQTAPALAKVLRADARLDVTVVEDPGFLASPQLRQYDAAVLHFMDWESPDPGPAARGGLQRFVRAGKGLMIVHFGCGAFQEWDEFVKIAGRVWDPNLRGHDPHGSFDVAITDADHPITKGMASFETTDELYTCLAGETPIHILATARSKVDDLDYPIAFVLDYGKGRVFHCVLGHDVPAVENPGAAALFRRGAAWTARLAP</sequence>
<dbReference type="PANTHER" id="PTHR40469:SF2">
    <property type="entry name" value="GALACTOSE-BINDING DOMAIN-LIKE SUPERFAMILY PROTEIN"/>
    <property type="match status" value="1"/>
</dbReference>
<dbReference type="Gene3D" id="3.40.50.880">
    <property type="match status" value="1"/>
</dbReference>
<reference evidence="2" key="1">
    <citation type="submission" date="2023-05" db="EMBL/GenBank/DDBJ databases">
        <title>Anaerotaeda fermentans gen. nov., sp. nov., a novel anaerobic planctomycete of the new family within the order Sedimentisphaerales isolated from Taman Peninsula, Russia.</title>
        <authorList>
            <person name="Khomyakova M.A."/>
            <person name="Merkel A.Y."/>
            <person name="Slobodkin A.I."/>
        </authorList>
    </citation>
    <scope>NUCLEOTIDE SEQUENCE</scope>
    <source>
        <strain evidence="2">M17dextr</strain>
    </source>
</reference>
<comment type="caution">
    <text evidence="2">The sequence shown here is derived from an EMBL/GenBank/DDBJ whole genome shotgun (WGS) entry which is preliminary data.</text>
</comment>
<dbReference type="RefSeq" id="WP_349244043.1">
    <property type="nucleotide sequence ID" value="NZ_JASCXX010000005.1"/>
</dbReference>
<evidence type="ECO:0000259" key="1">
    <source>
        <dbReference type="Pfam" id="PF06283"/>
    </source>
</evidence>
<dbReference type="AlphaFoldDB" id="A0AAW6U061"/>
<keyword evidence="3" id="KW-1185">Reference proteome</keyword>
<gene>
    <name evidence="2" type="ORF">QJ522_06225</name>
</gene>
<dbReference type="PANTHER" id="PTHR40469">
    <property type="entry name" value="SECRETED GLYCOSYL HYDROLASE"/>
    <property type="match status" value="1"/>
</dbReference>
<feature type="domain" description="ThuA-like" evidence="1">
    <location>
        <begin position="37"/>
        <end position="247"/>
    </location>
</feature>
<dbReference type="SUPFAM" id="SSF52317">
    <property type="entry name" value="Class I glutamine amidotransferase-like"/>
    <property type="match status" value="1"/>
</dbReference>
<dbReference type="EMBL" id="JASCXX010000005">
    <property type="protein sequence ID" value="MDI6448633.1"/>
    <property type="molecule type" value="Genomic_DNA"/>
</dbReference>
<proteinExistence type="predicted"/>
<protein>
    <submittedName>
        <fullName evidence="2">ThuA domain-containing protein</fullName>
    </submittedName>
</protein>